<protein>
    <submittedName>
        <fullName evidence="2">Phospholipase D family protein</fullName>
    </submittedName>
</protein>
<dbReference type="Pfam" id="PF13091">
    <property type="entry name" value="PLDc_2"/>
    <property type="match status" value="1"/>
</dbReference>
<reference evidence="2" key="1">
    <citation type="submission" date="2023-08" db="EMBL/GenBank/DDBJ databases">
        <title>Comparative genomics and taxonomic characterization of three novel marine species of genus Marivirga.</title>
        <authorList>
            <person name="Muhammad N."/>
            <person name="Kim S.-G."/>
        </authorList>
    </citation>
    <scope>NUCLEOTIDE SEQUENCE [LARGE SCALE GENOMIC DNA]</scope>
    <source>
        <strain evidence="2">ABR2-2</strain>
    </source>
</reference>
<keyword evidence="3" id="KW-1185">Reference proteome</keyword>
<sequence>MAEFLTTRGVSFKLEDIIINAKEHVTLVSPYLKISQDLYTRLIDASNRGLRINIIYGKDNLSSQQHQDITNLNSVFLFFCQNLHAKCYFNESHMIITSMNMYDFSERNNREMGVFIDKNLDSDIYRKTISEVDSIIDSAILEEQPNKNNNTKLNKAKKEKDSSGHCIRCNIEIPHNPERPYCYSCFSIWSQFENIDYDENYCHSCGSQNYSTMRKPQCRKCWSPVYM</sequence>
<dbReference type="RefSeq" id="WP_308356878.1">
    <property type="nucleotide sequence ID" value="NZ_CP129970.2"/>
</dbReference>
<dbReference type="Gene3D" id="3.30.870.10">
    <property type="entry name" value="Endonuclease Chain A"/>
    <property type="match status" value="1"/>
</dbReference>
<dbReference type="EMBL" id="CP129970">
    <property type="protein sequence ID" value="WMN06898.1"/>
    <property type="molecule type" value="Genomic_DNA"/>
</dbReference>
<name>A0AA51N6G3_9BACT</name>
<accession>A0AA51N6G3</accession>
<dbReference type="InterPro" id="IPR059166">
    <property type="entry name" value="PLD-like_cat"/>
</dbReference>
<evidence type="ECO:0000259" key="1">
    <source>
        <dbReference type="Pfam" id="PF13091"/>
    </source>
</evidence>
<dbReference type="CDD" id="cd09176">
    <property type="entry name" value="PLDc_unchar6"/>
    <property type="match status" value="1"/>
</dbReference>
<feature type="domain" description="Phospholipase D-like" evidence="1">
    <location>
        <begin position="16"/>
        <end position="126"/>
    </location>
</feature>
<evidence type="ECO:0000313" key="3">
    <source>
        <dbReference type="Proteomes" id="UP001244443"/>
    </source>
</evidence>
<dbReference type="AlphaFoldDB" id="A0AA51N6G3"/>
<evidence type="ECO:0000313" key="2">
    <source>
        <dbReference type="EMBL" id="WMN06898.1"/>
    </source>
</evidence>
<dbReference type="InterPro" id="IPR025202">
    <property type="entry name" value="PLD-like_dom"/>
</dbReference>
<organism evidence="2 3">
    <name type="scientific">Marivirga arenosa</name>
    <dbReference type="NCBI Taxonomy" id="3059076"/>
    <lineage>
        <taxon>Bacteria</taxon>
        <taxon>Pseudomonadati</taxon>
        <taxon>Bacteroidota</taxon>
        <taxon>Cytophagia</taxon>
        <taxon>Cytophagales</taxon>
        <taxon>Marivirgaceae</taxon>
        <taxon>Marivirga</taxon>
    </lineage>
</organism>
<dbReference type="SUPFAM" id="SSF56024">
    <property type="entry name" value="Phospholipase D/nuclease"/>
    <property type="match status" value="1"/>
</dbReference>
<gene>
    <name evidence="2" type="ORF">QYS48_34160</name>
</gene>
<proteinExistence type="predicted"/>
<dbReference type="Proteomes" id="UP001244443">
    <property type="component" value="Chromosome"/>
</dbReference>